<dbReference type="AlphaFoldDB" id="A0A6B0U537"/>
<evidence type="ECO:0000256" key="1">
    <source>
        <dbReference type="SAM" id="MobiDB-lite"/>
    </source>
</evidence>
<evidence type="ECO:0000256" key="2">
    <source>
        <dbReference type="SAM" id="SignalP"/>
    </source>
</evidence>
<accession>A0A6B0U537</accession>
<dbReference type="EMBL" id="GIFC01005536">
    <property type="protein sequence ID" value="MXU87619.1"/>
    <property type="molecule type" value="Transcribed_RNA"/>
</dbReference>
<sequence>MLTASWLLASASSWSCGRAQPPQRCLRDGIGRSSAVSGMPPPPTPRGSCSMDSSFCDFHRVLGADWLRGSGTAQLRAGQGGNARSSGTPGLFWRTFE</sequence>
<evidence type="ECO:0000313" key="3">
    <source>
        <dbReference type="EMBL" id="MXU87619.1"/>
    </source>
</evidence>
<name>A0A6B0U537_IXORI</name>
<protein>
    <submittedName>
        <fullName evidence="3">Putative secreted protein</fullName>
    </submittedName>
</protein>
<proteinExistence type="predicted"/>
<keyword evidence="2" id="KW-0732">Signal</keyword>
<feature type="chain" id="PRO_5025569383" evidence="2">
    <location>
        <begin position="20"/>
        <end position="97"/>
    </location>
</feature>
<feature type="region of interest" description="Disordered" evidence="1">
    <location>
        <begin position="27"/>
        <end position="49"/>
    </location>
</feature>
<organism evidence="3">
    <name type="scientific">Ixodes ricinus</name>
    <name type="common">Common tick</name>
    <name type="synonym">Acarus ricinus</name>
    <dbReference type="NCBI Taxonomy" id="34613"/>
    <lineage>
        <taxon>Eukaryota</taxon>
        <taxon>Metazoa</taxon>
        <taxon>Ecdysozoa</taxon>
        <taxon>Arthropoda</taxon>
        <taxon>Chelicerata</taxon>
        <taxon>Arachnida</taxon>
        <taxon>Acari</taxon>
        <taxon>Parasitiformes</taxon>
        <taxon>Ixodida</taxon>
        <taxon>Ixodoidea</taxon>
        <taxon>Ixodidae</taxon>
        <taxon>Ixodinae</taxon>
        <taxon>Ixodes</taxon>
    </lineage>
</organism>
<feature type="signal peptide" evidence="2">
    <location>
        <begin position="1"/>
        <end position="19"/>
    </location>
</feature>
<reference evidence="3" key="1">
    <citation type="submission" date="2019-12" db="EMBL/GenBank/DDBJ databases">
        <title>An insight into the sialome of adult female Ixodes ricinus ticks feeding for 6 days.</title>
        <authorList>
            <person name="Perner J."/>
            <person name="Ribeiro J.M.C."/>
        </authorList>
    </citation>
    <scope>NUCLEOTIDE SEQUENCE</scope>
    <source>
        <strain evidence="3">Semi-engorged</strain>
        <tissue evidence="3">Salivary glands</tissue>
    </source>
</reference>